<proteinExistence type="predicted"/>
<name>A0ABW6A132_9BACT</name>
<evidence type="ECO:0000256" key="1">
    <source>
        <dbReference type="SAM" id="Phobius"/>
    </source>
</evidence>
<accession>A0ABW6A132</accession>
<protein>
    <submittedName>
        <fullName evidence="2">Uncharacterized protein</fullName>
    </submittedName>
</protein>
<dbReference type="EMBL" id="JBHUOZ010000001">
    <property type="protein sequence ID" value="MFD2919004.1"/>
    <property type="molecule type" value="Genomic_DNA"/>
</dbReference>
<keyword evidence="1" id="KW-1133">Transmembrane helix</keyword>
<evidence type="ECO:0000313" key="2">
    <source>
        <dbReference type="EMBL" id="MFD2919004.1"/>
    </source>
</evidence>
<dbReference type="RefSeq" id="WP_386095746.1">
    <property type="nucleotide sequence ID" value="NZ_JBHUOZ010000001.1"/>
</dbReference>
<keyword evidence="1" id="KW-0812">Transmembrane</keyword>
<gene>
    <name evidence="2" type="ORF">ACFS6H_04720</name>
</gene>
<dbReference type="Proteomes" id="UP001597511">
    <property type="component" value="Unassembled WGS sequence"/>
</dbReference>
<keyword evidence="3" id="KW-1185">Reference proteome</keyword>
<keyword evidence="1" id="KW-0472">Membrane</keyword>
<feature type="transmembrane region" description="Helical" evidence="1">
    <location>
        <begin position="12"/>
        <end position="32"/>
    </location>
</feature>
<comment type="caution">
    <text evidence="2">The sequence shown here is derived from an EMBL/GenBank/DDBJ whole genome shotgun (WGS) entry which is preliminary data.</text>
</comment>
<evidence type="ECO:0000313" key="3">
    <source>
        <dbReference type="Proteomes" id="UP001597511"/>
    </source>
</evidence>
<sequence length="201" mass="23005">MNNVLKWGFRLLGAGFLVFVGYMLFTALTFSFDFDSDKHYTTQDLIDNYQAKTKELNELKAYVNSIVPANTIVDIEFEDNKNLRFFHVANNHTSGDNWNIKINNKKVDSLLSMLGWTRQTFKLLKQKLDAANCISVKSGEPFTIGFQRSGMGKYYYNLFTKPISKENRNNYNDSCTYITYNDTLVLEYGGGAVGPQCFPTK</sequence>
<reference evidence="3" key="1">
    <citation type="journal article" date="2019" name="Int. J. Syst. Evol. Microbiol.">
        <title>The Global Catalogue of Microorganisms (GCM) 10K type strain sequencing project: providing services to taxonomists for standard genome sequencing and annotation.</title>
        <authorList>
            <consortium name="The Broad Institute Genomics Platform"/>
            <consortium name="The Broad Institute Genome Sequencing Center for Infectious Disease"/>
            <person name="Wu L."/>
            <person name="Ma J."/>
        </authorList>
    </citation>
    <scope>NUCLEOTIDE SEQUENCE [LARGE SCALE GENOMIC DNA]</scope>
    <source>
        <strain evidence="3">KCTC 23299</strain>
    </source>
</reference>
<organism evidence="2 3">
    <name type="scientific">Terrimonas rubra</name>
    <dbReference type="NCBI Taxonomy" id="1035890"/>
    <lineage>
        <taxon>Bacteria</taxon>
        <taxon>Pseudomonadati</taxon>
        <taxon>Bacteroidota</taxon>
        <taxon>Chitinophagia</taxon>
        <taxon>Chitinophagales</taxon>
        <taxon>Chitinophagaceae</taxon>
        <taxon>Terrimonas</taxon>
    </lineage>
</organism>